<evidence type="ECO:0000313" key="3">
    <source>
        <dbReference type="Proteomes" id="UP000182915"/>
    </source>
</evidence>
<dbReference type="InterPro" id="IPR000073">
    <property type="entry name" value="AB_hydrolase_1"/>
</dbReference>
<dbReference type="STRING" id="370526.SAMN04489835_4541"/>
<dbReference type="InterPro" id="IPR050228">
    <property type="entry name" value="Carboxylesterase_BioH"/>
</dbReference>
<dbReference type="GO" id="GO:0003824">
    <property type="term" value="F:catalytic activity"/>
    <property type="evidence" value="ECO:0007669"/>
    <property type="project" value="UniProtKB-ARBA"/>
</dbReference>
<dbReference type="SUPFAM" id="SSF53474">
    <property type="entry name" value="alpha/beta-Hydrolases"/>
    <property type="match status" value="1"/>
</dbReference>
<dbReference type="AlphaFoldDB" id="A0A1H6LA70"/>
<dbReference type="PANTHER" id="PTHR43194:SF2">
    <property type="entry name" value="PEROXISOMAL MEMBRANE PROTEIN LPX1"/>
    <property type="match status" value="1"/>
</dbReference>
<organism evidence="2 3">
    <name type="scientific">Mycolicibacterium rutilum</name>
    <name type="common">Mycobacterium rutilum</name>
    <dbReference type="NCBI Taxonomy" id="370526"/>
    <lineage>
        <taxon>Bacteria</taxon>
        <taxon>Bacillati</taxon>
        <taxon>Actinomycetota</taxon>
        <taxon>Actinomycetes</taxon>
        <taxon>Mycobacteriales</taxon>
        <taxon>Mycobacteriaceae</taxon>
        <taxon>Mycolicibacterium</taxon>
    </lineage>
</organism>
<feature type="domain" description="AB hydrolase-1" evidence="1">
    <location>
        <begin position="27"/>
        <end position="254"/>
    </location>
</feature>
<dbReference type="InterPro" id="IPR029058">
    <property type="entry name" value="AB_hydrolase_fold"/>
</dbReference>
<keyword evidence="3" id="KW-1185">Reference proteome</keyword>
<dbReference type="PANTHER" id="PTHR43194">
    <property type="entry name" value="HYDROLASE ALPHA/BETA FOLD FAMILY"/>
    <property type="match status" value="1"/>
</dbReference>
<protein>
    <submittedName>
        <fullName evidence="2">Esterase/lipase</fullName>
    </submittedName>
</protein>
<name>A0A1H6LA70_MYCRU</name>
<dbReference type="Proteomes" id="UP000182915">
    <property type="component" value="Chromosome I"/>
</dbReference>
<proteinExistence type="predicted"/>
<accession>A0A1H6LA70</accession>
<reference evidence="3" key="1">
    <citation type="submission" date="2016-10" db="EMBL/GenBank/DDBJ databases">
        <authorList>
            <person name="Varghese N."/>
            <person name="Submissions S."/>
        </authorList>
    </citation>
    <scope>NUCLEOTIDE SEQUENCE [LARGE SCALE GENOMIC DNA]</scope>
    <source>
        <strain evidence="3">DSM 45405</strain>
    </source>
</reference>
<gene>
    <name evidence="2" type="ORF">SAMN04489835_4541</name>
</gene>
<evidence type="ECO:0000259" key="1">
    <source>
        <dbReference type="Pfam" id="PF12697"/>
    </source>
</evidence>
<evidence type="ECO:0000313" key="2">
    <source>
        <dbReference type="EMBL" id="SEH82183.1"/>
    </source>
</evidence>
<sequence length="279" mass="30767">MTSQVMDARIRFHHNHSVTYDLQKPPILFLHSVFGRPALCEPWLEFFRAAGFECHAPSLPGRDPTDRAVLSASGVAEFVETALEAYDSLRAPAVVVGHSIGGLLGQKLAAQRDVRALVLLASVPPGVLWPQLRSLPHLFPVLPAVLAGRPFLPSARTMRAVPLSTLPGVEQDRLIPQLVPDSGKVFRALTFGTRSVRMDARAVTCPVLCVSGGEDRNVAPWISRRIADRYRAEHQVHPDMPHWIVAESGVQEVAPPVLRWLQHTLSDDRRAAPEDHSTR</sequence>
<dbReference type="EMBL" id="LT629971">
    <property type="protein sequence ID" value="SEH82183.1"/>
    <property type="molecule type" value="Genomic_DNA"/>
</dbReference>
<dbReference type="Pfam" id="PF12697">
    <property type="entry name" value="Abhydrolase_6"/>
    <property type="match status" value="1"/>
</dbReference>
<dbReference type="Gene3D" id="3.40.50.1820">
    <property type="entry name" value="alpha/beta hydrolase"/>
    <property type="match status" value="1"/>
</dbReference>